<keyword evidence="5 8" id="KW-0378">Hydrolase</keyword>
<dbReference type="PANTHER" id="PTHR37984:SF5">
    <property type="entry name" value="PROTEIN NYNRIN-LIKE"/>
    <property type="match status" value="1"/>
</dbReference>
<dbReference type="EC" id="2.7.7.-" evidence="8"/>
<dbReference type="Gene3D" id="3.30.420.10">
    <property type="entry name" value="Ribonuclease H-like superfamily/Ribonuclease H"/>
    <property type="match status" value="2"/>
</dbReference>
<dbReference type="PANTHER" id="PTHR37984">
    <property type="entry name" value="PROTEIN CBG26694"/>
    <property type="match status" value="1"/>
</dbReference>
<keyword evidence="3" id="KW-0540">Nuclease</keyword>
<dbReference type="GO" id="GO:0015074">
    <property type="term" value="P:DNA integration"/>
    <property type="evidence" value="ECO:0007669"/>
    <property type="project" value="InterPro"/>
</dbReference>
<keyword evidence="9" id="KW-1185">Reference proteome</keyword>
<dbReference type="FunFam" id="3.10.20.370:FF:000001">
    <property type="entry name" value="Retrovirus-related Pol polyprotein from transposon 17.6-like protein"/>
    <property type="match status" value="1"/>
</dbReference>
<dbReference type="Pfam" id="PF00078">
    <property type="entry name" value="RVT_1"/>
    <property type="match status" value="1"/>
</dbReference>
<evidence type="ECO:0000256" key="2">
    <source>
        <dbReference type="ARBA" id="ARBA00022695"/>
    </source>
</evidence>
<feature type="domain" description="Integrase catalytic" evidence="7">
    <location>
        <begin position="426"/>
        <end position="593"/>
    </location>
</feature>
<sequence>MISIFSDMVERFIEVFMDDFSVFGDSFDQCLHHLALVLQRCEDCNLVLNWEKCHFMVNEGIVLGHVVSARGMEVDKAKVELISKLPPPHNVKAIRSFLGHAGFYRRYMKDFSKISKPLCDLLAKEAPFVFDEHCLKAFETIKVMLTQAPIMIAPDWSLPFELMCDASDYAMGAVLAQKKEKVLRAIYYASRTLNDAQINYTTTEKELLAIIFALEKFRSYLLGTKVVVHTDHSALKYLLSKKEAKPRLIRWILLLQEFDIEIKDKPGKENQVADHLSRLVEGGDDSSIPLNDTFPDEQLFNINVKELPWFASLVNYHASEGKYIPSELDYQGRKRFLKEARHYLWDDPYLFKFGKDQMLRRCIAQEEVPSILSHCHTLACGGHFGGKKTAFKVLSCGFYWPTLFKDAHAYVSACDRCQRSGNIASRNQMPLTNIMEVEIFDCWGIDFMGPFPSSYGNQFILVGVDYVSKWVEAIASAKNDHNVVLKFLKENIFQRYGTPRAIISDGGSHFLNKHFEALCKKYDIKHKVGTPYHPQTSGQVEISNREIKSILEKIVGITRKDWSTKLGDALWAYRTAYKTPLGMSPYRLVYGKACHLPVELEHKAYWAIKKLNFDLAKAGEKRKLDLCELDEIRMEAYENAKLYKERTKAYHDKKLIKKTFEEGQLVLLYNSRLKLFPGKLRSRWYGPFEVVKVFPHGAIEIKNPSNESTFKVNGHRLKPYLLGSLGVEEEVMYFMDAPLVPLH</sequence>
<dbReference type="PROSITE" id="PS50994">
    <property type="entry name" value="INTEGRASE"/>
    <property type="match status" value="1"/>
</dbReference>
<dbReference type="Pfam" id="PF17917">
    <property type="entry name" value="RT_RNaseH"/>
    <property type="match status" value="1"/>
</dbReference>
<dbReference type="OMA" id="EWNANCE"/>
<evidence type="ECO:0000256" key="3">
    <source>
        <dbReference type="ARBA" id="ARBA00022722"/>
    </source>
</evidence>
<comment type="caution">
    <text evidence="8">The sequence shown here is derived from an EMBL/GenBank/DDBJ whole genome shotgun (WGS) entry which is preliminary data.</text>
</comment>
<dbReference type="Gramene" id="PRQ43554">
    <property type="protein sequence ID" value="PRQ43554"/>
    <property type="gene ID" value="RchiOBHm_Chr3g0469711"/>
</dbReference>
<dbReference type="Proteomes" id="UP000238479">
    <property type="component" value="Chromosome 3"/>
</dbReference>
<dbReference type="EMBL" id="PDCK01000041">
    <property type="protein sequence ID" value="PRQ43554.1"/>
    <property type="molecule type" value="Genomic_DNA"/>
</dbReference>
<proteinExistence type="predicted"/>
<evidence type="ECO:0000256" key="5">
    <source>
        <dbReference type="ARBA" id="ARBA00022801"/>
    </source>
</evidence>
<dbReference type="Pfam" id="PF17921">
    <property type="entry name" value="Integrase_H2C2"/>
    <property type="match status" value="1"/>
</dbReference>
<reference evidence="8 9" key="1">
    <citation type="journal article" date="2018" name="Nat. Genet.">
        <title>The Rosa genome provides new insights in the design of modern roses.</title>
        <authorList>
            <person name="Bendahmane M."/>
        </authorList>
    </citation>
    <scope>NUCLEOTIDE SEQUENCE [LARGE SCALE GENOMIC DNA]</scope>
    <source>
        <strain evidence="9">cv. Old Blush</strain>
    </source>
</reference>
<keyword evidence="2 8" id="KW-0548">Nucleotidyltransferase</keyword>
<dbReference type="InterPro" id="IPR036397">
    <property type="entry name" value="RNaseH_sf"/>
</dbReference>
<dbReference type="GO" id="GO:0003676">
    <property type="term" value="F:nucleic acid binding"/>
    <property type="evidence" value="ECO:0007669"/>
    <property type="project" value="InterPro"/>
</dbReference>
<dbReference type="Gene3D" id="1.10.340.70">
    <property type="match status" value="1"/>
</dbReference>
<evidence type="ECO:0000259" key="7">
    <source>
        <dbReference type="PROSITE" id="PS50994"/>
    </source>
</evidence>
<dbReference type="GO" id="GO:0003964">
    <property type="term" value="F:RNA-directed DNA polymerase activity"/>
    <property type="evidence" value="ECO:0007669"/>
    <property type="project" value="UniProtKB-KW"/>
</dbReference>
<evidence type="ECO:0000256" key="6">
    <source>
        <dbReference type="ARBA" id="ARBA00022918"/>
    </source>
</evidence>
<dbReference type="SUPFAM" id="SSF53098">
    <property type="entry name" value="Ribonuclease H-like"/>
    <property type="match status" value="1"/>
</dbReference>
<keyword evidence="4" id="KW-0255">Endonuclease</keyword>
<dbReference type="FunFam" id="3.30.70.270:FF:000020">
    <property type="entry name" value="Transposon Tf2-6 polyprotein-like Protein"/>
    <property type="match status" value="1"/>
</dbReference>
<dbReference type="Pfam" id="PF00665">
    <property type="entry name" value="rve"/>
    <property type="match status" value="1"/>
</dbReference>
<evidence type="ECO:0000313" key="9">
    <source>
        <dbReference type="Proteomes" id="UP000238479"/>
    </source>
</evidence>
<dbReference type="EC" id="3.1.26.4" evidence="8"/>
<dbReference type="InterPro" id="IPR000477">
    <property type="entry name" value="RT_dom"/>
</dbReference>
<dbReference type="Gene3D" id="3.30.70.270">
    <property type="match status" value="2"/>
</dbReference>
<evidence type="ECO:0000313" key="8">
    <source>
        <dbReference type="EMBL" id="PRQ43554.1"/>
    </source>
</evidence>
<dbReference type="AlphaFoldDB" id="A0A2P6RAW6"/>
<evidence type="ECO:0000256" key="4">
    <source>
        <dbReference type="ARBA" id="ARBA00022759"/>
    </source>
</evidence>
<dbReference type="InterPro" id="IPR041373">
    <property type="entry name" value="RT_RNaseH"/>
</dbReference>
<organism evidence="8 9">
    <name type="scientific">Rosa chinensis</name>
    <name type="common">China rose</name>
    <dbReference type="NCBI Taxonomy" id="74649"/>
    <lineage>
        <taxon>Eukaryota</taxon>
        <taxon>Viridiplantae</taxon>
        <taxon>Streptophyta</taxon>
        <taxon>Embryophyta</taxon>
        <taxon>Tracheophyta</taxon>
        <taxon>Spermatophyta</taxon>
        <taxon>Magnoliopsida</taxon>
        <taxon>eudicotyledons</taxon>
        <taxon>Gunneridae</taxon>
        <taxon>Pentapetalae</taxon>
        <taxon>rosids</taxon>
        <taxon>fabids</taxon>
        <taxon>Rosales</taxon>
        <taxon>Rosaceae</taxon>
        <taxon>Rosoideae</taxon>
        <taxon>Rosoideae incertae sedis</taxon>
        <taxon>Rosa</taxon>
    </lineage>
</organism>
<dbReference type="InterPro" id="IPR012337">
    <property type="entry name" value="RNaseH-like_sf"/>
</dbReference>
<dbReference type="InterPro" id="IPR041588">
    <property type="entry name" value="Integrase_H2C2"/>
</dbReference>
<dbReference type="InterPro" id="IPR043128">
    <property type="entry name" value="Rev_trsase/Diguanyl_cyclase"/>
</dbReference>
<dbReference type="STRING" id="74649.A0A2P6RAW6"/>
<keyword evidence="6" id="KW-0695">RNA-directed DNA polymerase</keyword>
<dbReference type="InterPro" id="IPR050951">
    <property type="entry name" value="Retrovirus_Pol_polyprotein"/>
</dbReference>
<evidence type="ECO:0000256" key="1">
    <source>
        <dbReference type="ARBA" id="ARBA00022679"/>
    </source>
</evidence>
<dbReference type="InterPro" id="IPR001584">
    <property type="entry name" value="Integrase_cat-core"/>
</dbReference>
<accession>A0A2P6RAW6</accession>
<gene>
    <name evidence="8" type="ORF">RchiOBHm_Chr3g0469711</name>
</gene>
<dbReference type="SUPFAM" id="SSF56672">
    <property type="entry name" value="DNA/RNA polymerases"/>
    <property type="match status" value="1"/>
</dbReference>
<dbReference type="InterPro" id="IPR043502">
    <property type="entry name" value="DNA/RNA_pol_sf"/>
</dbReference>
<protein>
    <submittedName>
        <fullName evidence="8">Putative nucleotidyltransferase, Ribonuclease H</fullName>
        <ecNumber evidence="8">2.7.7.-</ecNumber>
        <ecNumber evidence="8">3.1.26.4</ecNumber>
    </submittedName>
</protein>
<dbReference type="CDD" id="cd09274">
    <property type="entry name" value="RNase_HI_RT_Ty3"/>
    <property type="match status" value="1"/>
</dbReference>
<dbReference type="GO" id="GO:0004523">
    <property type="term" value="F:RNA-DNA hybrid ribonuclease activity"/>
    <property type="evidence" value="ECO:0007669"/>
    <property type="project" value="UniProtKB-EC"/>
</dbReference>
<keyword evidence="1 8" id="KW-0808">Transferase</keyword>
<name>A0A2P6RAW6_ROSCH</name>